<dbReference type="Gene3D" id="3.40.190.10">
    <property type="entry name" value="Periplasmic binding protein-like II"/>
    <property type="match status" value="2"/>
</dbReference>
<evidence type="ECO:0000259" key="1">
    <source>
        <dbReference type="Pfam" id="PF00497"/>
    </source>
</evidence>
<dbReference type="STRING" id="1348114.OM33_21765"/>
<gene>
    <name evidence="2" type="ORF">OM33_21765</name>
</gene>
<dbReference type="AlphaFoldDB" id="A0A0A7ELY0"/>
<protein>
    <recommendedName>
        <fullName evidence="1">Solute-binding protein family 3/N-terminal domain-containing protein</fullName>
    </recommendedName>
</protein>
<accession>A0A0A7ELY0</accession>
<keyword evidence="3" id="KW-1185">Reference proteome</keyword>
<dbReference type="OrthoDB" id="8480452at2"/>
<dbReference type="Pfam" id="PF00497">
    <property type="entry name" value="SBP_bac_3"/>
    <property type="match status" value="1"/>
</dbReference>
<dbReference type="EMBL" id="CP009889">
    <property type="protein sequence ID" value="AIY67614.1"/>
    <property type="molecule type" value="Genomic_DNA"/>
</dbReference>
<organism evidence="2 3">
    <name type="scientific">Pseudoalteromonas piratica</name>
    <dbReference type="NCBI Taxonomy" id="1348114"/>
    <lineage>
        <taxon>Bacteria</taxon>
        <taxon>Pseudomonadati</taxon>
        <taxon>Pseudomonadota</taxon>
        <taxon>Gammaproteobacteria</taxon>
        <taxon>Alteromonadales</taxon>
        <taxon>Pseudoalteromonadaceae</taxon>
        <taxon>Pseudoalteromonas</taxon>
    </lineage>
</organism>
<proteinExistence type="predicted"/>
<dbReference type="HOGENOM" id="CLU_070282_0_0_6"/>
<evidence type="ECO:0000313" key="3">
    <source>
        <dbReference type="Proteomes" id="UP000030341"/>
    </source>
</evidence>
<dbReference type="Proteomes" id="UP000030341">
    <property type="component" value="Chromosome 2"/>
</dbReference>
<reference evidence="2 3" key="1">
    <citation type="submission" date="2014-11" db="EMBL/GenBank/DDBJ databases">
        <title>Complete Genome Sequence of Pseudoalteromonas sp. Strain OCN003 Isolated from Kaneohe Bay, Oahu, Hawaii.</title>
        <authorList>
            <person name="Beurmann S."/>
            <person name="Videau P."/>
            <person name="Ushijima B."/>
            <person name="Smith A.M."/>
            <person name="Aeby G.S."/>
            <person name="Callahan S.M."/>
            <person name="Belcaid M."/>
        </authorList>
    </citation>
    <scope>NUCLEOTIDE SEQUENCE [LARGE SCALE GENOMIC DNA]</scope>
    <source>
        <strain evidence="2 3">OCN003</strain>
    </source>
</reference>
<sequence length="280" mass="31338">MVVLEARKVRILLLVLLLPTYCLAGVINWIVVDYPPYYILEGDFSGQGRDELVIDLVSANLVGYQFKRHVMPASRAVKAINKDDEVYCMASLYRNDERRKFIRFTDEYSTLGLSPAIAMRKTTAEKLGLDSKSPVSLTRLILNHGLTIGTTLNRSFGKEIDEIIALSPEPQVSARAGRDTLESLTYMLMKGRVDIIVGYPSEHTFLKTTMDKQDSLIQLSVLEAKAVSKGYIGCSKNAQGDETVKAINNVLNNVNQSEQFKAVMLRWLPENMAPTLTPYL</sequence>
<dbReference type="SUPFAM" id="SSF53850">
    <property type="entry name" value="Periplasmic binding protein-like II"/>
    <property type="match status" value="1"/>
</dbReference>
<dbReference type="KEGG" id="pseo:OM33_21765"/>
<dbReference type="InterPro" id="IPR001638">
    <property type="entry name" value="Solute-binding_3/MltF_N"/>
</dbReference>
<name>A0A0A7ELY0_9GAMM</name>
<evidence type="ECO:0000313" key="2">
    <source>
        <dbReference type="EMBL" id="AIY67614.1"/>
    </source>
</evidence>
<dbReference type="eggNOG" id="COG0834">
    <property type="taxonomic scope" value="Bacteria"/>
</dbReference>
<feature type="domain" description="Solute-binding protein family 3/N-terminal" evidence="1">
    <location>
        <begin position="32"/>
        <end position="269"/>
    </location>
</feature>